<evidence type="ECO:0000313" key="2">
    <source>
        <dbReference type="Proteomes" id="UP000035704"/>
    </source>
</evidence>
<protein>
    <submittedName>
        <fullName evidence="1">Uncharacterized protein</fullName>
    </submittedName>
</protein>
<dbReference type="RefSeq" id="WP_044826555.1">
    <property type="nucleotide sequence ID" value="NZ_CP009687.1"/>
</dbReference>
<organism evidence="1 2">
    <name type="scientific">Clostridium aceticum</name>
    <dbReference type="NCBI Taxonomy" id="84022"/>
    <lineage>
        <taxon>Bacteria</taxon>
        <taxon>Bacillati</taxon>
        <taxon>Bacillota</taxon>
        <taxon>Clostridia</taxon>
        <taxon>Eubacteriales</taxon>
        <taxon>Clostridiaceae</taxon>
        <taxon>Clostridium</taxon>
    </lineage>
</organism>
<proteinExistence type="predicted"/>
<gene>
    <name evidence="1" type="ORF">CACET_c37060</name>
</gene>
<dbReference type="AlphaFoldDB" id="A0A0D8I852"/>
<reference evidence="1 2" key="1">
    <citation type="submission" date="2014-10" db="EMBL/GenBank/DDBJ databases">
        <title>Genome sequence of Clostridium aceticum DSM 1496.</title>
        <authorList>
            <person name="Poehlein A."/>
            <person name="Schiel-Bengelsdorf B."/>
            <person name="Gottschalk G."/>
            <person name="Duerre P."/>
            <person name="Daniel R."/>
        </authorList>
    </citation>
    <scope>NUCLEOTIDE SEQUENCE [LARGE SCALE GENOMIC DNA]</scope>
    <source>
        <strain evidence="1 2">DSM 1496</strain>
    </source>
</reference>
<dbReference type="EMBL" id="CP009687">
    <property type="protein sequence ID" value="AKL97134.1"/>
    <property type="molecule type" value="Genomic_DNA"/>
</dbReference>
<keyword evidence="2" id="KW-1185">Reference proteome</keyword>
<dbReference type="STRING" id="84022.CACET_c37060"/>
<dbReference type="Proteomes" id="UP000035704">
    <property type="component" value="Chromosome"/>
</dbReference>
<accession>A0A0D8I852</accession>
<evidence type="ECO:0000313" key="1">
    <source>
        <dbReference type="EMBL" id="AKL97134.1"/>
    </source>
</evidence>
<sequence length="73" mass="8464">MRKWNHPHGVMGTVHLARMFFYVPEELSPWRISKILMADGIEVSKTVNIIGRSYEMEKGEKIANVHGEVQRNL</sequence>
<name>A0A0D8I852_9CLOT</name>
<dbReference type="KEGG" id="cace:CACET_c37060"/>